<sequence length="827" mass="90108">MSKQSKPNLGKKNGKQPSQNLEEDVEEPTTSTTTTTSTTSSVVNASSTNIGGDGGDVNEKEEFVDAGNAKRKREGGGEGEQDDVNRKPPPNVLVGVEGQGRMVTVTGDNGVGAGVEAGVGPTAAAAAAAAAATTKTKTTTTVTPTAAAQQAQVKNFKEQAREQSAAEQLKLLQQTHVQMQPQLQQQLAGVVGYPQGNQFNPYAGYQALYPYQIQQMAQGVAQTQMNPTTASWLAGITGQVGHGVHGDEDPELAHLKVQLMQQKDALKLAKQNLKVSARPQAESSPRSSNSESEAHTSCTVSTVSPSVISNLTSLATEYTAPLGSYASSDTSEVCREIIQDAVDIISAKSEILTNPSQPEQMTIFLPPPGPYNIFLFPSPLGIYIIPPESLGFCPTGWCLDKVCGKVVEGKNMTCIEASLLIADAPICHLTLSPPPPLQKPPNPNLNILMNPAIHEPFCASTNFPMSALKALHKHVISLWSTNSKIATPFGPPFFQNAVEKFIQSPIIAHFTWKRINPPNAMNVALFVARLHSPQYPREAAFIGRLYLNHLNQDHYSSSEYLATMDGYKKFRTFTENQCLEWLVTQTLPAYIISPEYELPLRKKYSKEVGIHKPPLNQPSPGSDKPSDEHPPISLTIVDELLPHLISPTLRAATTTLFALSLLESNVFIYTTKRREFVEDLIMHVIPTLVNPLQLQQLRLPWVKGNIINDLSTVPGGCIIGFNSKEEDWNGENGVMIDFDSGIVKIGDGVEEYASICRSVKRLHFFYQNLKSAPSNLAYVNACNEVSLEFLGGRAGKGRRWKIDGEWAVDERKVRGRGTQAFNIFWAS</sequence>
<dbReference type="Proteomes" id="UP001165122">
    <property type="component" value="Unassembled WGS sequence"/>
</dbReference>
<reference evidence="3" key="1">
    <citation type="journal article" date="2023" name="Commun. Biol.">
        <title>Genome analysis of Parmales, the sister group of diatoms, reveals the evolutionary specialization of diatoms from phago-mixotrophs to photoautotrophs.</title>
        <authorList>
            <person name="Ban H."/>
            <person name="Sato S."/>
            <person name="Yoshikawa S."/>
            <person name="Yamada K."/>
            <person name="Nakamura Y."/>
            <person name="Ichinomiya M."/>
            <person name="Sato N."/>
            <person name="Blanc-Mathieu R."/>
            <person name="Endo H."/>
            <person name="Kuwata A."/>
            <person name="Ogata H."/>
        </authorList>
    </citation>
    <scope>NUCLEOTIDE SEQUENCE [LARGE SCALE GENOMIC DNA]</scope>
    <source>
        <strain evidence="3">NIES 3700</strain>
    </source>
</reference>
<evidence type="ECO:0000256" key="1">
    <source>
        <dbReference type="SAM" id="MobiDB-lite"/>
    </source>
</evidence>
<dbReference type="AlphaFoldDB" id="A0A9W7L113"/>
<feature type="compositionally biased region" description="Low complexity" evidence="1">
    <location>
        <begin position="282"/>
        <end position="299"/>
    </location>
</feature>
<gene>
    <name evidence="2" type="ORF">TrLO_g2772</name>
</gene>
<accession>A0A9W7L113</accession>
<proteinExistence type="predicted"/>
<dbReference type="EMBL" id="BRXW01000328">
    <property type="protein sequence ID" value="GMI18276.1"/>
    <property type="molecule type" value="Genomic_DNA"/>
</dbReference>
<protein>
    <submittedName>
        <fullName evidence="2">Uncharacterized protein</fullName>
    </submittedName>
</protein>
<feature type="region of interest" description="Disordered" evidence="1">
    <location>
        <begin position="272"/>
        <end position="299"/>
    </location>
</feature>
<comment type="caution">
    <text evidence="2">The sequence shown here is derived from an EMBL/GenBank/DDBJ whole genome shotgun (WGS) entry which is preliminary data.</text>
</comment>
<dbReference type="OrthoDB" id="10416140at2759"/>
<feature type="region of interest" description="Disordered" evidence="1">
    <location>
        <begin position="1"/>
        <end position="91"/>
    </location>
</feature>
<name>A0A9W7L113_9STRA</name>
<evidence type="ECO:0000313" key="3">
    <source>
        <dbReference type="Proteomes" id="UP001165122"/>
    </source>
</evidence>
<organism evidence="2 3">
    <name type="scientific">Triparma laevis f. longispina</name>
    <dbReference type="NCBI Taxonomy" id="1714387"/>
    <lineage>
        <taxon>Eukaryota</taxon>
        <taxon>Sar</taxon>
        <taxon>Stramenopiles</taxon>
        <taxon>Ochrophyta</taxon>
        <taxon>Bolidophyceae</taxon>
        <taxon>Parmales</taxon>
        <taxon>Triparmaceae</taxon>
        <taxon>Triparma</taxon>
    </lineage>
</organism>
<keyword evidence="3" id="KW-1185">Reference proteome</keyword>
<feature type="compositionally biased region" description="Low complexity" evidence="1">
    <location>
        <begin position="29"/>
        <end position="49"/>
    </location>
</feature>
<evidence type="ECO:0000313" key="2">
    <source>
        <dbReference type="EMBL" id="GMI18276.1"/>
    </source>
</evidence>